<evidence type="ECO:0000313" key="8">
    <source>
        <dbReference type="Proteomes" id="UP000887013"/>
    </source>
</evidence>
<dbReference type="Pfam" id="PF00071">
    <property type="entry name" value="Ras"/>
    <property type="match status" value="1"/>
</dbReference>
<keyword evidence="2" id="KW-1003">Cell membrane</keyword>
<dbReference type="Gene3D" id="3.40.50.300">
    <property type="entry name" value="P-loop containing nucleotide triphosphate hydrolases"/>
    <property type="match status" value="1"/>
</dbReference>
<evidence type="ECO:0000256" key="1">
    <source>
        <dbReference type="ARBA" id="ARBA00004193"/>
    </source>
</evidence>
<dbReference type="SUPFAM" id="SSF52540">
    <property type="entry name" value="P-loop containing nucleoside triphosphate hydrolases"/>
    <property type="match status" value="1"/>
</dbReference>
<evidence type="ECO:0000256" key="3">
    <source>
        <dbReference type="ARBA" id="ARBA00022481"/>
    </source>
</evidence>
<dbReference type="Proteomes" id="UP000887013">
    <property type="component" value="Unassembled WGS sequence"/>
</dbReference>
<protein>
    <submittedName>
        <fullName evidence="7">Uncharacterized protein</fullName>
    </submittedName>
</protein>
<keyword evidence="4" id="KW-0547">Nucleotide-binding</keyword>
<dbReference type="AlphaFoldDB" id="A0A8X6IXC0"/>
<sequence length="149" mass="16935">MRVHERRQSPSRILSALCCLKKHQEPRSKSDKRRASSFSTGETSENLIFLLGFPDVGKSSFAERYESGVYTDGHKDHIERVYTRLIERTDGIKHVAKIADTPASTLFENELKVQILRGKGFLVLFAVDNAESFQEANRLLNLIQSLRGK</sequence>
<dbReference type="InterPro" id="IPR027417">
    <property type="entry name" value="P-loop_NTPase"/>
</dbReference>
<dbReference type="GO" id="GO:0005886">
    <property type="term" value="C:plasma membrane"/>
    <property type="evidence" value="ECO:0007669"/>
    <property type="project" value="UniProtKB-SubCell"/>
</dbReference>
<evidence type="ECO:0000256" key="5">
    <source>
        <dbReference type="ARBA" id="ARBA00023136"/>
    </source>
</evidence>
<evidence type="ECO:0000256" key="2">
    <source>
        <dbReference type="ARBA" id="ARBA00022475"/>
    </source>
</evidence>
<keyword evidence="5" id="KW-0472">Membrane</keyword>
<dbReference type="InterPro" id="IPR001806">
    <property type="entry name" value="Small_GTPase"/>
</dbReference>
<dbReference type="GO" id="GO:0003924">
    <property type="term" value="F:GTPase activity"/>
    <property type="evidence" value="ECO:0007669"/>
    <property type="project" value="InterPro"/>
</dbReference>
<dbReference type="EMBL" id="BMAW01047718">
    <property type="protein sequence ID" value="GFS62376.1"/>
    <property type="molecule type" value="Genomic_DNA"/>
</dbReference>
<dbReference type="PANTHER" id="PTHR46149">
    <property type="entry name" value="MIP08469P"/>
    <property type="match status" value="1"/>
</dbReference>
<proteinExistence type="predicted"/>
<organism evidence="7 8">
    <name type="scientific">Nephila pilipes</name>
    <name type="common">Giant wood spider</name>
    <name type="synonym">Nephila maculata</name>
    <dbReference type="NCBI Taxonomy" id="299642"/>
    <lineage>
        <taxon>Eukaryota</taxon>
        <taxon>Metazoa</taxon>
        <taxon>Ecdysozoa</taxon>
        <taxon>Arthropoda</taxon>
        <taxon>Chelicerata</taxon>
        <taxon>Arachnida</taxon>
        <taxon>Araneae</taxon>
        <taxon>Araneomorphae</taxon>
        <taxon>Entelegynae</taxon>
        <taxon>Araneoidea</taxon>
        <taxon>Nephilidae</taxon>
        <taxon>Nephila</taxon>
    </lineage>
</organism>
<evidence type="ECO:0000256" key="6">
    <source>
        <dbReference type="ARBA" id="ARBA00023288"/>
    </source>
</evidence>
<name>A0A8X6IXC0_NEPPI</name>
<keyword evidence="8" id="KW-1185">Reference proteome</keyword>
<reference evidence="7" key="1">
    <citation type="submission" date="2020-08" db="EMBL/GenBank/DDBJ databases">
        <title>Multicomponent nature underlies the extraordinary mechanical properties of spider dragline silk.</title>
        <authorList>
            <person name="Kono N."/>
            <person name="Nakamura H."/>
            <person name="Mori M."/>
            <person name="Yoshida Y."/>
            <person name="Ohtoshi R."/>
            <person name="Malay A.D."/>
            <person name="Moran D.A.P."/>
            <person name="Tomita M."/>
            <person name="Numata K."/>
            <person name="Arakawa K."/>
        </authorList>
    </citation>
    <scope>NUCLEOTIDE SEQUENCE</scope>
</reference>
<comment type="caution">
    <text evidence="7">The sequence shown here is derived from an EMBL/GenBank/DDBJ whole genome shotgun (WGS) entry which is preliminary data.</text>
</comment>
<keyword evidence="6" id="KW-0449">Lipoprotein</keyword>
<evidence type="ECO:0000313" key="7">
    <source>
        <dbReference type="EMBL" id="GFS62376.1"/>
    </source>
</evidence>
<dbReference type="GO" id="GO:0005525">
    <property type="term" value="F:GTP binding"/>
    <property type="evidence" value="ECO:0007669"/>
    <property type="project" value="UniProtKB-KW"/>
</dbReference>
<evidence type="ECO:0000256" key="4">
    <source>
        <dbReference type="ARBA" id="ARBA00023134"/>
    </source>
</evidence>
<gene>
    <name evidence="7" type="ORF">NPIL_621051</name>
</gene>
<accession>A0A8X6IXC0</accession>
<comment type="subcellular location">
    <subcellularLocation>
        <location evidence="1">Cell membrane</location>
        <topology evidence="1">Lipid-anchor</topology>
    </subcellularLocation>
</comment>
<dbReference type="InterPro" id="IPR052236">
    <property type="entry name" value="Small_GTPase_RasD"/>
</dbReference>
<keyword evidence="3" id="KW-0488">Methylation</keyword>
<keyword evidence="4" id="KW-0342">GTP-binding</keyword>